<gene>
    <name evidence="1" type="ORF">GGB84_003541</name>
</gene>
<protein>
    <submittedName>
        <fullName evidence="1">Uncharacterized protein</fullName>
    </submittedName>
</protein>
<proteinExistence type="predicted"/>
<reference evidence="1" key="1">
    <citation type="journal article" date="2018" name="Genome Biol.">
        <title>SKESA: strategic k-mer extension for scrupulous assemblies.</title>
        <authorList>
            <person name="Souvorov A."/>
            <person name="Agarwala R."/>
            <person name="Lipman D.J."/>
        </authorList>
    </citation>
    <scope>NUCLEOTIDE SEQUENCE [LARGE SCALE GENOMIC DNA]</scope>
    <source>
        <strain evidence="1">1839</strain>
    </source>
</reference>
<dbReference type="AlphaFoldDB" id="A0A765X9G9"/>
<organism evidence="1">
    <name type="scientific">Escherichia coli</name>
    <dbReference type="NCBI Taxonomy" id="562"/>
    <lineage>
        <taxon>Bacteria</taxon>
        <taxon>Pseudomonadati</taxon>
        <taxon>Pseudomonadota</taxon>
        <taxon>Gammaproteobacteria</taxon>
        <taxon>Enterobacterales</taxon>
        <taxon>Enterobacteriaceae</taxon>
        <taxon>Escherichia</taxon>
    </lineage>
</organism>
<name>A0A765X9G9_ECOLX</name>
<evidence type="ECO:0000313" key="1">
    <source>
        <dbReference type="EMBL" id="HAG5771811.1"/>
    </source>
</evidence>
<dbReference type="PROSITE" id="PS51257">
    <property type="entry name" value="PROKAR_LIPOPROTEIN"/>
    <property type="match status" value="1"/>
</dbReference>
<accession>A0A765X9G9</accession>
<reference evidence="1" key="2">
    <citation type="submission" date="2020-02" db="EMBL/GenBank/DDBJ databases">
        <authorList>
            <consortium name="NCBI Pathogen Detection Project"/>
        </authorList>
    </citation>
    <scope>NUCLEOTIDE SEQUENCE</scope>
    <source>
        <strain evidence="1">1839</strain>
    </source>
</reference>
<dbReference type="EMBL" id="DAAYTU010000023">
    <property type="protein sequence ID" value="HAG5771811.1"/>
    <property type="molecule type" value="Genomic_DNA"/>
</dbReference>
<sequence length="340" mass="38226">MIRYSGVFLSLLMLSGCATEALRNEQAESVITAGNKAVAANASFFKQYYASRENFLVNFYATNPDCAPRPDYETIIENNVNKESLCLQSEKGAKASHKDINKIRLVVTEKQKLLASLEIINSMSAYVELLTENMDVKDSEQIILLNQALDHANNAQKLLGLSENEELTKSSAAVKDLVQYFNGLYKEKIKAENIGKTVSSDWPRLQKNLQNLLDDIATKQQQMKWQTFATISDNFYYYNKSQKNMKNTEFNTLKNRQEFLSAVISLNESRLRSTEPAVPAIQAINAFMDKGNHLQDLYSNKSLSKADLKRKNEILRAQVISGLQASEELAKLLIAGGVML</sequence>
<comment type="caution">
    <text evidence="1">The sequence shown here is derived from an EMBL/GenBank/DDBJ whole genome shotgun (WGS) entry which is preliminary data.</text>
</comment>